<evidence type="ECO:0000256" key="8">
    <source>
        <dbReference type="ARBA" id="ARBA00023004"/>
    </source>
</evidence>
<dbReference type="InterPro" id="IPR042307">
    <property type="entry name" value="Reeler_sf"/>
</dbReference>
<dbReference type="InterPro" id="IPR002861">
    <property type="entry name" value="Reeler_dom"/>
</dbReference>
<evidence type="ECO:0000256" key="10">
    <source>
        <dbReference type="ARBA" id="ARBA00023180"/>
    </source>
</evidence>
<sequence length="594" mass="66196">MAVLGFIAGVFIHLLHISSVANYPNGKVGKSCHGMIPEHGHSPQSHPVHHISVNQKTFRPGDQLKVTLSGPPFKGFLLEARDAEDLSSPLIGSFTLINSSLSQILTCEDIQGSAVSHRNPSKKNDIEVYWNAPSNAPNHIQFLATVVEKYKIYWVKIPGPVISQPNALPFTTPKTTIVPLSTLPPDSHLTKPFSASACGNKKFCIRSPLNCDPEKERACVFLSFARDGQSVMVEMSGPSKGYLSFALSHDRWMGDDDAYLCIHDDQTVHIQASGLTGRSHPVMDSGGSLEDMAWRLVDGVMQCSFRRNITLPDFKNRFDLNTSYYIFIADGAADDGRIYKHAQQPLITYEKYNVVDYPKNIGGSHSLLLLKVHGALMFVAWMTTASIGVLIARFFKPVWSKTFFFGEAAWFQVHRMLMITTSALTCVAFVLPFMYRGGWSRHAGYHPYLGCMVMTLAVLQPLLAAFRPPIHDPSRRQMFNWTHWSIGTAARIIAVVAAMFLGMDLPGLNLPKPWKTYAMIGFVAWHVGTEIVLEIHAYRLTRKVEILDDTRIQILQSFTAAEAEGHTFKKAVLAIYIWGNVTFLVIFLSAINQL</sequence>
<evidence type="ECO:0000259" key="15">
    <source>
        <dbReference type="PROSITE" id="PS50836"/>
    </source>
</evidence>
<gene>
    <name evidence="18" type="primary">FRRS1</name>
</gene>
<name>G3T6I7_LOXAF</name>
<keyword evidence="5 13" id="KW-0812">Transmembrane</keyword>
<accession>G3T6I7</accession>
<dbReference type="GO" id="GO:0006879">
    <property type="term" value="P:intracellular iron ion homeostasis"/>
    <property type="evidence" value="ECO:0007669"/>
    <property type="project" value="TreeGrafter"/>
</dbReference>
<feature type="transmembrane region" description="Helical" evidence="13">
    <location>
        <begin position="571"/>
        <end position="591"/>
    </location>
</feature>
<dbReference type="OMA" id="KVYWKAP"/>
<reference evidence="18 19" key="1">
    <citation type="submission" date="2009-06" db="EMBL/GenBank/DDBJ databases">
        <title>The Genome Sequence of Loxodonta africana (African elephant).</title>
        <authorList>
            <person name="Di Palma F."/>
            <person name="Heiman D."/>
            <person name="Young S."/>
            <person name="Johnson J."/>
            <person name="Lander E.S."/>
            <person name="Lindblad-Toh K."/>
        </authorList>
    </citation>
    <scope>NUCLEOTIDE SEQUENCE [LARGE SCALE GENOMIC DNA]</scope>
    <source>
        <strain evidence="18 19">Isolate ISIS603380</strain>
    </source>
</reference>
<dbReference type="PROSITE" id="PS50939">
    <property type="entry name" value="CYTOCHROME_B561"/>
    <property type="match status" value="1"/>
</dbReference>
<feature type="signal peptide" evidence="14">
    <location>
        <begin position="1"/>
        <end position="22"/>
    </location>
</feature>
<evidence type="ECO:0000259" key="16">
    <source>
        <dbReference type="PROSITE" id="PS50939"/>
    </source>
</evidence>
<evidence type="ECO:0000256" key="5">
    <source>
        <dbReference type="ARBA" id="ARBA00022692"/>
    </source>
</evidence>
<evidence type="ECO:0000256" key="4">
    <source>
        <dbReference type="ARBA" id="ARBA00022448"/>
    </source>
</evidence>
<dbReference type="PANTHER" id="PTHR45828">
    <property type="entry name" value="CYTOCHROME B561/FERRIC REDUCTASE TRANSMEMBRANE"/>
    <property type="match status" value="1"/>
</dbReference>
<dbReference type="InterPro" id="IPR005018">
    <property type="entry name" value="DOMON_domain"/>
</dbReference>
<feature type="domain" description="Reelin" evidence="17">
    <location>
        <begin position="13"/>
        <end position="179"/>
    </location>
</feature>
<proteinExistence type="inferred from homology"/>
<dbReference type="AlphaFoldDB" id="G3T6I7"/>
<dbReference type="Pfam" id="PF02014">
    <property type="entry name" value="Reeler"/>
    <property type="match status" value="1"/>
</dbReference>
<feature type="chain" id="PRO_5003454801" description="Ferric-chelate reductase 1" evidence="14">
    <location>
        <begin position="23"/>
        <end position="594"/>
    </location>
</feature>
<dbReference type="FunCoup" id="G3T6I7">
    <property type="interactions" value="1"/>
</dbReference>
<evidence type="ECO:0000256" key="1">
    <source>
        <dbReference type="ARBA" id="ARBA00001970"/>
    </source>
</evidence>
<feature type="transmembrane region" description="Helical" evidence="13">
    <location>
        <begin position="375"/>
        <end position="395"/>
    </location>
</feature>
<dbReference type="InterPro" id="IPR006593">
    <property type="entry name" value="Cyt_b561/ferric_Rdtase_TM"/>
</dbReference>
<evidence type="ECO:0000256" key="13">
    <source>
        <dbReference type="SAM" id="Phobius"/>
    </source>
</evidence>
<evidence type="ECO:0000256" key="12">
    <source>
        <dbReference type="ARBA" id="ARBA00073117"/>
    </source>
</evidence>
<keyword evidence="4" id="KW-0813">Transport</keyword>
<dbReference type="eggNOG" id="KOG4293">
    <property type="taxonomic scope" value="Eukaryota"/>
</dbReference>
<keyword evidence="19" id="KW-1185">Reference proteome</keyword>
<dbReference type="CDD" id="cd09628">
    <property type="entry name" value="DOMON_SDR_2_like"/>
    <property type="match status" value="1"/>
</dbReference>
<dbReference type="SMART" id="SM00665">
    <property type="entry name" value="B561"/>
    <property type="match status" value="1"/>
</dbReference>
<evidence type="ECO:0000313" key="19">
    <source>
        <dbReference type="Proteomes" id="UP000007646"/>
    </source>
</evidence>
<dbReference type="SMART" id="SM00664">
    <property type="entry name" value="DoH"/>
    <property type="match status" value="1"/>
</dbReference>
<dbReference type="Ensembl" id="ENSLAFT00000010931.3">
    <property type="protein sequence ID" value="ENSLAFP00000009142.3"/>
    <property type="gene ID" value="ENSLAFG00000010929.3"/>
</dbReference>
<comment type="similarity">
    <text evidence="3">Belongs to the FRRS1 family.</text>
</comment>
<evidence type="ECO:0000313" key="18">
    <source>
        <dbReference type="Ensembl" id="ENSLAFP00000009142.3"/>
    </source>
</evidence>
<keyword evidence="10" id="KW-0325">Glycoprotein</keyword>
<dbReference type="Gene3D" id="2.60.40.4060">
    <property type="entry name" value="Reeler domain"/>
    <property type="match status" value="1"/>
</dbReference>
<keyword evidence="14" id="KW-0732">Signal</keyword>
<evidence type="ECO:0000256" key="14">
    <source>
        <dbReference type="SAM" id="SignalP"/>
    </source>
</evidence>
<evidence type="ECO:0000256" key="6">
    <source>
        <dbReference type="ARBA" id="ARBA00022982"/>
    </source>
</evidence>
<dbReference type="CDD" id="cd08760">
    <property type="entry name" value="Cyt_b561_FRRS1_like"/>
    <property type="match status" value="1"/>
</dbReference>
<evidence type="ECO:0000256" key="11">
    <source>
        <dbReference type="ARBA" id="ARBA00056225"/>
    </source>
</evidence>
<evidence type="ECO:0000256" key="9">
    <source>
        <dbReference type="ARBA" id="ARBA00023136"/>
    </source>
</evidence>
<feature type="domain" description="DOMON" evidence="15">
    <location>
        <begin position="216"/>
        <end position="331"/>
    </location>
</feature>
<evidence type="ECO:0000256" key="2">
    <source>
        <dbReference type="ARBA" id="ARBA00004141"/>
    </source>
</evidence>
<evidence type="ECO:0000256" key="7">
    <source>
        <dbReference type="ARBA" id="ARBA00022989"/>
    </source>
</evidence>
<feature type="transmembrane region" description="Helical" evidence="13">
    <location>
        <begin position="416"/>
        <end position="435"/>
    </location>
</feature>
<dbReference type="Gene3D" id="1.20.120.1770">
    <property type="match status" value="1"/>
</dbReference>
<feature type="domain" description="Cytochrome b561" evidence="16">
    <location>
        <begin position="335"/>
        <end position="536"/>
    </location>
</feature>
<dbReference type="FunFam" id="2.60.40.4060:FF:000003">
    <property type="entry name" value="Ferric chelate reductase 1"/>
    <property type="match status" value="1"/>
</dbReference>
<keyword evidence="6" id="KW-0249">Electron transport</keyword>
<keyword evidence="8" id="KW-0408">Iron</keyword>
<keyword evidence="7 13" id="KW-1133">Transmembrane helix</keyword>
<dbReference type="GO" id="GO:0016020">
    <property type="term" value="C:membrane"/>
    <property type="evidence" value="ECO:0007669"/>
    <property type="project" value="UniProtKB-SubCell"/>
</dbReference>
<dbReference type="HOGENOM" id="CLU_028305_0_0_1"/>
<dbReference type="CDD" id="cd08544">
    <property type="entry name" value="Reeler"/>
    <property type="match status" value="1"/>
</dbReference>
<dbReference type="InParanoid" id="G3T6I7"/>
<feature type="transmembrane region" description="Helical" evidence="13">
    <location>
        <begin position="514"/>
        <end position="533"/>
    </location>
</feature>
<reference evidence="18" key="2">
    <citation type="submission" date="2025-08" db="UniProtKB">
        <authorList>
            <consortium name="Ensembl"/>
        </authorList>
    </citation>
    <scope>IDENTIFICATION</scope>
    <source>
        <strain evidence="18">Isolate ISIS603380</strain>
    </source>
</reference>
<feature type="transmembrane region" description="Helical" evidence="13">
    <location>
        <begin position="447"/>
        <end position="466"/>
    </location>
</feature>
<dbReference type="STRING" id="9785.ENSLAFP00000009142"/>
<feature type="transmembrane region" description="Helical" evidence="13">
    <location>
        <begin position="478"/>
        <end position="502"/>
    </location>
</feature>
<dbReference type="GeneTree" id="ENSGT00940000157704"/>
<reference evidence="18" key="3">
    <citation type="submission" date="2025-09" db="UniProtKB">
        <authorList>
            <consortium name="Ensembl"/>
        </authorList>
    </citation>
    <scope>IDENTIFICATION</scope>
    <source>
        <strain evidence="18">Isolate ISIS603380</strain>
    </source>
</reference>
<comment type="cofactor">
    <cofactor evidence="1">
        <name>heme b</name>
        <dbReference type="ChEBI" id="CHEBI:60344"/>
    </cofactor>
</comment>
<evidence type="ECO:0000259" key="17">
    <source>
        <dbReference type="PROSITE" id="PS51019"/>
    </source>
</evidence>
<dbReference type="Pfam" id="PF03351">
    <property type="entry name" value="DOMON"/>
    <property type="match status" value="1"/>
</dbReference>
<organism evidence="18 19">
    <name type="scientific">Loxodonta africana</name>
    <name type="common">African elephant</name>
    <dbReference type="NCBI Taxonomy" id="9785"/>
    <lineage>
        <taxon>Eukaryota</taxon>
        <taxon>Metazoa</taxon>
        <taxon>Chordata</taxon>
        <taxon>Craniata</taxon>
        <taxon>Vertebrata</taxon>
        <taxon>Euteleostomi</taxon>
        <taxon>Mammalia</taxon>
        <taxon>Eutheria</taxon>
        <taxon>Afrotheria</taxon>
        <taxon>Proboscidea</taxon>
        <taxon>Elephantidae</taxon>
        <taxon>Loxodonta</taxon>
    </lineage>
</organism>
<protein>
    <recommendedName>
        <fullName evidence="12">Ferric-chelate reductase 1</fullName>
    </recommendedName>
</protein>
<keyword evidence="9 13" id="KW-0472">Membrane</keyword>
<dbReference type="GO" id="GO:0016722">
    <property type="term" value="F:oxidoreductase activity, acting on metal ions"/>
    <property type="evidence" value="ECO:0007669"/>
    <property type="project" value="TreeGrafter"/>
</dbReference>
<dbReference type="PANTHER" id="PTHR45828:SF3">
    <property type="entry name" value="FERRIC-CHELATE REDUCTASE 1"/>
    <property type="match status" value="1"/>
</dbReference>
<dbReference type="InterPro" id="IPR051237">
    <property type="entry name" value="Ferric-chelate_Red/DefProt"/>
</dbReference>
<dbReference type="Proteomes" id="UP000007646">
    <property type="component" value="Unassembled WGS sequence"/>
</dbReference>
<dbReference type="PROSITE" id="PS51019">
    <property type="entry name" value="REELIN"/>
    <property type="match status" value="1"/>
</dbReference>
<comment type="function">
    <text evidence="11">Ferric-chelate reductases reduce Fe(3+) to Fe(2+) before its transport from the endosome to the cytoplasm.</text>
</comment>
<evidence type="ECO:0000256" key="3">
    <source>
        <dbReference type="ARBA" id="ARBA00009195"/>
    </source>
</evidence>
<comment type="subcellular location">
    <subcellularLocation>
        <location evidence="2">Membrane</location>
        <topology evidence="2">Multi-pass membrane protein</topology>
    </subcellularLocation>
</comment>
<dbReference type="PROSITE" id="PS50836">
    <property type="entry name" value="DOMON"/>
    <property type="match status" value="1"/>
</dbReference>